<dbReference type="GO" id="GO:0051119">
    <property type="term" value="F:sugar transmembrane transporter activity"/>
    <property type="evidence" value="ECO:0007669"/>
    <property type="project" value="InterPro"/>
</dbReference>
<dbReference type="FunFam" id="1.20.1250.20:FF:000249">
    <property type="entry name" value="facilitated trehalose transporter Tret1"/>
    <property type="match status" value="2"/>
</dbReference>
<feature type="transmembrane region" description="Helical" evidence="7">
    <location>
        <begin position="961"/>
        <end position="979"/>
    </location>
</feature>
<evidence type="ECO:0000313" key="10">
    <source>
        <dbReference type="Proteomes" id="UP000092460"/>
    </source>
</evidence>
<feature type="transmembrane region" description="Helical" evidence="7">
    <location>
        <begin position="301"/>
        <end position="325"/>
    </location>
</feature>
<evidence type="ECO:0000256" key="2">
    <source>
        <dbReference type="ARBA" id="ARBA00022475"/>
    </source>
</evidence>
<dbReference type="STRING" id="67801.A0A1B0BE47"/>
<dbReference type="InterPro" id="IPR050549">
    <property type="entry name" value="MFS_Trehalose_Transporter"/>
</dbReference>
<keyword evidence="4 7" id="KW-1133">Transmembrane helix</keyword>
<organism evidence="9 10">
    <name type="scientific">Glossina palpalis gambiensis</name>
    <dbReference type="NCBI Taxonomy" id="67801"/>
    <lineage>
        <taxon>Eukaryota</taxon>
        <taxon>Metazoa</taxon>
        <taxon>Ecdysozoa</taxon>
        <taxon>Arthropoda</taxon>
        <taxon>Hexapoda</taxon>
        <taxon>Insecta</taxon>
        <taxon>Pterygota</taxon>
        <taxon>Neoptera</taxon>
        <taxon>Endopterygota</taxon>
        <taxon>Diptera</taxon>
        <taxon>Brachycera</taxon>
        <taxon>Muscomorpha</taxon>
        <taxon>Hippoboscoidea</taxon>
        <taxon>Glossinidae</taxon>
        <taxon>Glossina</taxon>
    </lineage>
</organism>
<dbReference type="Pfam" id="PF00083">
    <property type="entry name" value="Sugar_tr"/>
    <property type="match status" value="2"/>
</dbReference>
<feature type="transmembrane region" description="Helical" evidence="7">
    <location>
        <begin position="579"/>
        <end position="600"/>
    </location>
</feature>
<evidence type="ECO:0000259" key="8">
    <source>
        <dbReference type="PROSITE" id="PS50850"/>
    </source>
</evidence>
<evidence type="ECO:0000256" key="7">
    <source>
        <dbReference type="SAM" id="Phobius"/>
    </source>
</evidence>
<feature type="transmembrane region" description="Helical" evidence="7">
    <location>
        <begin position="429"/>
        <end position="449"/>
    </location>
</feature>
<sequence length="1056" mass="116963">MAGSGPNKEEFQALHNDETKARIASNLNHPYEPKPLGEQSRALNRQTIMVIIGNLGVMSIGMGLGLPTVTQRPMTDTTEQVYLTQSQFTWFASLNLLAAPLGGLLSGVLLDKLGRKCTIYCLNILGLTSWILLAIASKEDNDIMFLQLMASRFLVGVTHGLSSAPVGVYSAEISTPKIRGRLILGTSISVSLGITVIYVLGYFIRTDWRLIGWICTGFQVLALMSVLPMPESPNWLISKGRLQEARKSLNYFRGLDKKATITHPEVLAEFNVLQKNIHLAEGQKMPSFWKSLRLPEVYKPLLILIGMFTFQQLTGIFVIIVYAVQISVEAGVTMDPFMCAVLIGLARLITTCPMAYLLEKWGRRRAGIISAAGMTVCMILLAAQSYLRVIPFLPVIAIVSFIVLSTLGIFTLPFFMISELFPQHVRGRASGLTVAFGLLAAFFCTKTYPGMKDAIGNEYCFVVYGVVSFAAMIFVYLVLPETRRRTLFEIEEQFRMKKPLKPTQVEMREICINIGIELKNFCFRFQLFAVSMSSAPFSDDKTTLKNDEQVTPILCQGLNKPRRTKPLGERSKAVWRQEFMVFLGNVGVLGAGMAVALPSVTLDQLTNANESFHLTIEEATSINTMACPLGGLLVGYLLDRVGRKNTILATHITGVLGWALLASCTMYSDRTTILIQMLLARFLSGVMIGLCLSPVGVYSAEIGLPRIRGRLILGTSIGIAAGILFMYILGYFIRNNWQLIAIISTVFQIISTLCVLPMPETPSWLMQKGHLEKARRSLKYFRGLNMNDIAYCEEFENEFNQIKRSSEISRNTAQTESLLQVVCAPEVYKPLLIMIGFFGVQQCSGIVVVVVFAVQIATAAGVSTDPFLCAVMVGVARIITTLFMSSLFERWGRRPAGMFSASGMTVCMLLLALSGWYPKAFARVSVLPAICIVMHIIFSTMGLLTLPFFMISEVFPQRFRGTASGLAVSLGLLASFAVVKLYPSMVIVMGTAYVFAFYGCISLVGVAYIYFLIPETRGRTLLEIEEYFRTGRMVSLDQVLEQNLERGECKELFIKT</sequence>
<feature type="transmembrane region" description="Helical" evidence="7">
    <location>
        <begin position="392"/>
        <end position="417"/>
    </location>
</feature>
<evidence type="ECO:0000256" key="6">
    <source>
        <dbReference type="ARBA" id="ARBA00023180"/>
    </source>
</evidence>
<keyword evidence="3 7" id="KW-0812">Transmembrane</keyword>
<feature type="transmembrane region" description="Helical" evidence="7">
    <location>
        <begin position="461"/>
        <end position="479"/>
    </location>
</feature>
<dbReference type="EnsemblMetazoa" id="GPPI027121-RA">
    <property type="protein sequence ID" value="GPPI027121-PA"/>
    <property type="gene ID" value="GPPI027121"/>
</dbReference>
<evidence type="ECO:0000256" key="1">
    <source>
        <dbReference type="ARBA" id="ARBA00004651"/>
    </source>
</evidence>
<proteinExistence type="predicted"/>
<dbReference type="InterPro" id="IPR020846">
    <property type="entry name" value="MFS_dom"/>
</dbReference>
<dbReference type="Proteomes" id="UP000092460">
    <property type="component" value="Unassembled WGS sequence"/>
</dbReference>
<dbReference type="InterPro" id="IPR005828">
    <property type="entry name" value="MFS_sugar_transport-like"/>
</dbReference>
<feature type="domain" description="Major facilitator superfamily (MFS) profile" evidence="8">
    <location>
        <begin position="49"/>
        <end position="483"/>
    </location>
</feature>
<feature type="transmembrane region" description="Helical" evidence="7">
    <location>
        <begin position="831"/>
        <end position="854"/>
    </location>
</feature>
<dbReference type="PROSITE" id="PS50850">
    <property type="entry name" value="MFS"/>
    <property type="match status" value="2"/>
</dbReference>
<dbReference type="GO" id="GO:0005886">
    <property type="term" value="C:plasma membrane"/>
    <property type="evidence" value="ECO:0007669"/>
    <property type="project" value="UniProtKB-SubCell"/>
</dbReference>
<evidence type="ECO:0000313" key="9">
    <source>
        <dbReference type="EnsemblMetazoa" id="GPPI027121-PA"/>
    </source>
</evidence>
<feature type="transmembrane region" description="Helical" evidence="7">
    <location>
        <begin position="182"/>
        <end position="204"/>
    </location>
</feature>
<evidence type="ECO:0000256" key="5">
    <source>
        <dbReference type="ARBA" id="ARBA00023136"/>
    </source>
</evidence>
<feature type="transmembrane region" description="Helical" evidence="7">
    <location>
        <begin position="896"/>
        <end position="918"/>
    </location>
</feature>
<dbReference type="EMBL" id="JXJN01012794">
    <property type="status" value="NOT_ANNOTATED_CDS"/>
    <property type="molecule type" value="Genomic_DNA"/>
</dbReference>
<accession>A0A1B0BE47</accession>
<feature type="transmembrane region" description="Helical" evidence="7">
    <location>
        <begin position="88"/>
        <end position="110"/>
    </location>
</feature>
<evidence type="ECO:0000256" key="3">
    <source>
        <dbReference type="ARBA" id="ARBA00022692"/>
    </source>
</evidence>
<feature type="domain" description="Major facilitator superfamily (MFS) profile" evidence="8">
    <location>
        <begin position="580"/>
        <end position="1017"/>
    </location>
</feature>
<dbReference type="PANTHER" id="PTHR48021">
    <property type="match status" value="1"/>
</dbReference>
<dbReference type="PRINTS" id="PR00171">
    <property type="entry name" value="SUGRTRNSPORT"/>
</dbReference>
<evidence type="ECO:0000256" key="4">
    <source>
        <dbReference type="ARBA" id="ARBA00022989"/>
    </source>
</evidence>
<dbReference type="PANTHER" id="PTHR48021:SF89">
    <property type="entry name" value="FI02132P-RELATED"/>
    <property type="match status" value="1"/>
</dbReference>
<dbReference type="InterPro" id="IPR005829">
    <property type="entry name" value="Sugar_transporter_CS"/>
</dbReference>
<reference evidence="10" key="1">
    <citation type="submission" date="2015-01" db="EMBL/GenBank/DDBJ databases">
        <authorList>
            <person name="Aksoy S."/>
            <person name="Warren W."/>
            <person name="Wilson R.K."/>
        </authorList>
    </citation>
    <scope>NUCLEOTIDE SEQUENCE [LARGE SCALE GENOMIC DNA]</scope>
    <source>
        <strain evidence="10">IAEA</strain>
    </source>
</reference>
<reference evidence="9" key="2">
    <citation type="submission" date="2020-05" db="UniProtKB">
        <authorList>
            <consortium name="EnsemblMetazoa"/>
        </authorList>
    </citation>
    <scope>IDENTIFICATION</scope>
    <source>
        <strain evidence="9">IAEA</strain>
    </source>
</reference>
<keyword evidence="2" id="KW-1003">Cell membrane</keyword>
<dbReference type="SUPFAM" id="SSF103473">
    <property type="entry name" value="MFS general substrate transporter"/>
    <property type="match status" value="2"/>
</dbReference>
<dbReference type="InterPro" id="IPR044775">
    <property type="entry name" value="MFS_ERD6/Tret1-like"/>
</dbReference>
<feature type="transmembrane region" description="Helical" evidence="7">
    <location>
        <begin position="866"/>
        <end position="884"/>
    </location>
</feature>
<feature type="transmembrane region" description="Helical" evidence="7">
    <location>
        <begin position="337"/>
        <end position="358"/>
    </location>
</feature>
<protein>
    <recommendedName>
        <fullName evidence="8">Major facilitator superfamily (MFS) profile domain-containing protein</fullName>
    </recommendedName>
</protein>
<dbReference type="AlphaFoldDB" id="A0A1B0BE47"/>
<feature type="transmembrane region" description="Helical" evidence="7">
    <location>
        <begin position="647"/>
        <end position="668"/>
    </location>
</feature>
<feature type="transmembrane region" description="Helical" evidence="7">
    <location>
        <begin position="48"/>
        <end position="68"/>
    </location>
</feature>
<dbReference type="Gene3D" id="1.20.1250.20">
    <property type="entry name" value="MFS general substrate transporter like domains"/>
    <property type="match status" value="2"/>
</dbReference>
<feature type="transmembrane region" description="Helical" evidence="7">
    <location>
        <begin position="117"/>
        <end position="137"/>
    </location>
</feature>
<feature type="transmembrane region" description="Helical" evidence="7">
    <location>
        <begin position="674"/>
        <end position="699"/>
    </location>
</feature>
<keyword evidence="10" id="KW-1185">Reference proteome</keyword>
<dbReference type="InterPro" id="IPR036259">
    <property type="entry name" value="MFS_trans_sf"/>
</dbReference>
<feature type="transmembrane region" description="Helical" evidence="7">
    <location>
        <begin position="365"/>
        <end position="386"/>
    </location>
</feature>
<feature type="transmembrane region" description="Helical" evidence="7">
    <location>
        <begin position="985"/>
        <end position="1013"/>
    </location>
</feature>
<keyword evidence="6" id="KW-0325">Glycoprotein</keyword>
<name>A0A1B0BE47_9MUSC</name>
<comment type="subcellular location">
    <subcellularLocation>
        <location evidence="1">Cell membrane</location>
        <topology evidence="1">Multi-pass membrane protein</topology>
    </subcellularLocation>
</comment>
<feature type="transmembrane region" description="Helical" evidence="7">
    <location>
        <begin position="924"/>
        <end position="949"/>
    </location>
</feature>
<feature type="transmembrane region" description="Helical" evidence="7">
    <location>
        <begin position="739"/>
        <end position="758"/>
    </location>
</feature>
<dbReference type="PROSITE" id="PS00216">
    <property type="entry name" value="SUGAR_TRANSPORT_1"/>
    <property type="match status" value="2"/>
</dbReference>
<feature type="transmembrane region" description="Helical" evidence="7">
    <location>
        <begin position="620"/>
        <end position="638"/>
    </location>
</feature>
<dbReference type="EMBL" id="JXJN01012793">
    <property type="status" value="NOT_ANNOTATED_CDS"/>
    <property type="molecule type" value="Genomic_DNA"/>
</dbReference>
<dbReference type="PROSITE" id="PS00217">
    <property type="entry name" value="SUGAR_TRANSPORT_2"/>
    <property type="match status" value="2"/>
</dbReference>
<dbReference type="InterPro" id="IPR003663">
    <property type="entry name" value="Sugar/inositol_transpt"/>
</dbReference>
<feature type="transmembrane region" description="Helical" evidence="7">
    <location>
        <begin position="711"/>
        <end position="733"/>
    </location>
</feature>
<dbReference type="VEuPathDB" id="VectorBase:GPPI027121"/>
<dbReference type="CDD" id="cd17358">
    <property type="entry name" value="MFS_GLUT6_8_Class3_like"/>
    <property type="match status" value="1"/>
</dbReference>
<keyword evidence="5 7" id="KW-0472">Membrane</keyword>